<feature type="region of interest" description="Disordered" evidence="1">
    <location>
        <begin position="1"/>
        <end position="37"/>
    </location>
</feature>
<feature type="compositionally biased region" description="Basic and acidic residues" evidence="1">
    <location>
        <begin position="14"/>
        <end position="31"/>
    </location>
</feature>
<dbReference type="EMBL" id="VEPZ02001033">
    <property type="protein sequence ID" value="KAE8699838.1"/>
    <property type="molecule type" value="Genomic_DNA"/>
</dbReference>
<feature type="transmembrane region" description="Helical" evidence="2">
    <location>
        <begin position="120"/>
        <end position="142"/>
    </location>
</feature>
<name>A0A6A3A6P8_HIBSY</name>
<evidence type="ECO:0000313" key="3">
    <source>
        <dbReference type="EMBL" id="KAE8699838.1"/>
    </source>
</evidence>
<evidence type="ECO:0000256" key="2">
    <source>
        <dbReference type="SAM" id="Phobius"/>
    </source>
</evidence>
<keyword evidence="4" id="KW-1185">Reference proteome</keyword>
<keyword evidence="2" id="KW-0472">Membrane</keyword>
<accession>A0A6A3A6P8</accession>
<keyword evidence="2" id="KW-1133">Transmembrane helix</keyword>
<gene>
    <name evidence="3" type="ORF">F3Y22_tig00110569pilonHSYRG00061</name>
</gene>
<comment type="caution">
    <text evidence="3">The sequence shown here is derived from an EMBL/GenBank/DDBJ whole genome shotgun (WGS) entry which is preliminary data.</text>
</comment>
<evidence type="ECO:0000313" key="4">
    <source>
        <dbReference type="Proteomes" id="UP000436088"/>
    </source>
</evidence>
<sequence>MAKRRKSSKSKTPMAEKVEAVLSSAEKDRKEKKNKYNPVDESPLRSIFCLKKMVDMERLRRLRIALSLILTLSIPLTLPSSPPPTIAMLTMNSPCSPSVARWPVEIIHTQGIFVCNFHSILHLMTHIVTCVTLMFAILQLLASIGPHTAMPRSTSRTGDLNAV</sequence>
<organism evidence="3 4">
    <name type="scientific">Hibiscus syriacus</name>
    <name type="common">Rose of Sharon</name>
    <dbReference type="NCBI Taxonomy" id="106335"/>
    <lineage>
        <taxon>Eukaryota</taxon>
        <taxon>Viridiplantae</taxon>
        <taxon>Streptophyta</taxon>
        <taxon>Embryophyta</taxon>
        <taxon>Tracheophyta</taxon>
        <taxon>Spermatophyta</taxon>
        <taxon>Magnoliopsida</taxon>
        <taxon>eudicotyledons</taxon>
        <taxon>Gunneridae</taxon>
        <taxon>Pentapetalae</taxon>
        <taxon>rosids</taxon>
        <taxon>malvids</taxon>
        <taxon>Malvales</taxon>
        <taxon>Malvaceae</taxon>
        <taxon>Malvoideae</taxon>
        <taxon>Hibiscus</taxon>
    </lineage>
</organism>
<proteinExistence type="predicted"/>
<dbReference type="AlphaFoldDB" id="A0A6A3A6P8"/>
<dbReference type="Proteomes" id="UP000436088">
    <property type="component" value="Unassembled WGS sequence"/>
</dbReference>
<protein>
    <submittedName>
        <fullName evidence="3">Uncharacterized protein</fullName>
    </submittedName>
</protein>
<reference evidence="3" key="1">
    <citation type="submission" date="2019-09" db="EMBL/GenBank/DDBJ databases">
        <title>Draft genome information of white flower Hibiscus syriacus.</title>
        <authorList>
            <person name="Kim Y.-M."/>
        </authorList>
    </citation>
    <scope>NUCLEOTIDE SEQUENCE [LARGE SCALE GENOMIC DNA]</scope>
    <source>
        <strain evidence="3">YM2019G1</strain>
    </source>
</reference>
<feature type="transmembrane region" description="Helical" evidence="2">
    <location>
        <begin position="61"/>
        <end position="78"/>
    </location>
</feature>
<evidence type="ECO:0000256" key="1">
    <source>
        <dbReference type="SAM" id="MobiDB-lite"/>
    </source>
</evidence>
<keyword evidence="2" id="KW-0812">Transmembrane</keyword>